<comment type="caution">
    <text evidence="2">The sequence shown here is derived from an EMBL/GenBank/DDBJ whole genome shotgun (WGS) entry which is preliminary data.</text>
</comment>
<reference evidence="2 3" key="1">
    <citation type="submission" date="2018-05" db="EMBL/GenBank/DDBJ databases">
        <title>Comparative genomic sequence analysis between strain HN4 and CCM 8460T (Falsochrobactrum ovis) will provide more evidence to prove that HN4 is a new species of Falsochrobactrum.</title>
        <authorList>
            <person name="Lyu W."/>
            <person name="Sun L."/>
            <person name="Yao L."/>
        </authorList>
    </citation>
    <scope>NUCLEOTIDE SEQUENCE [LARGE SCALE GENOMIC DNA]</scope>
    <source>
        <strain evidence="2 3">HN4</strain>
    </source>
</reference>
<dbReference type="SUPFAM" id="SSF52218">
    <property type="entry name" value="Flavoproteins"/>
    <property type="match status" value="1"/>
</dbReference>
<gene>
    <name evidence="2" type="ORF">DKP76_16340</name>
</gene>
<protein>
    <submittedName>
        <fullName evidence="2">NADPH-dependent oxidoreductase</fullName>
    </submittedName>
</protein>
<evidence type="ECO:0000313" key="3">
    <source>
        <dbReference type="Proteomes" id="UP000245865"/>
    </source>
</evidence>
<feature type="domain" description="NADPH-dependent FMN reductase-like" evidence="1">
    <location>
        <begin position="24"/>
        <end position="165"/>
    </location>
</feature>
<dbReference type="Pfam" id="PF03358">
    <property type="entry name" value="FMN_red"/>
    <property type="match status" value="1"/>
</dbReference>
<dbReference type="RefSeq" id="WP_109707765.1">
    <property type="nucleotide sequence ID" value="NZ_QGDB01000008.1"/>
</dbReference>
<name>A0A316J5F4_9HYPH</name>
<dbReference type="InterPro" id="IPR029039">
    <property type="entry name" value="Flavoprotein-like_sf"/>
</dbReference>
<dbReference type="EMBL" id="QGDB01000008">
    <property type="protein sequence ID" value="PWL16551.1"/>
    <property type="molecule type" value="Genomic_DNA"/>
</dbReference>
<accession>A0A316J5F4</accession>
<evidence type="ECO:0000259" key="1">
    <source>
        <dbReference type="Pfam" id="PF03358"/>
    </source>
</evidence>
<dbReference type="Proteomes" id="UP000245865">
    <property type="component" value="Unassembled WGS sequence"/>
</dbReference>
<dbReference type="AlphaFoldDB" id="A0A316J5F4"/>
<organism evidence="2 3">
    <name type="scientific">Falsochrobactrum shanghaiense</name>
    <dbReference type="NCBI Taxonomy" id="2201899"/>
    <lineage>
        <taxon>Bacteria</taxon>
        <taxon>Pseudomonadati</taxon>
        <taxon>Pseudomonadota</taxon>
        <taxon>Alphaproteobacteria</taxon>
        <taxon>Hyphomicrobiales</taxon>
        <taxon>Brucellaceae</taxon>
        <taxon>Falsochrobactrum</taxon>
    </lineage>
</organism>
<sequence length="210" mass="23147">MTQPFNPPLTAIALNATLKRGDDKHPSSTERILRYLETHLAPYDVTTEHIRLSEFNIEPGVTSLESDRDDWPRIREKIINADILIFGSPIWLGQPSSICKRVLERMDAFLSETDDHNRMPSYGRIAVVAVVGNEDGAHLVSSQLYQALNDVGFTIPANGVTYWVGEAMQSTNFVDLAEVPETVASATKMLAANCAHLARLLKNAPYPGSG</sequence>
<dbReference type="OrthoDB" id="8853249at2"/>
<evidence type="ECO:0000313" key="2">
    <source>
        <dbReference type="EMBL" id="PWL16551.1"/>
    </source>
</evidence>
<keyword evidence="3" id="KW-1185">Reference proteome</keyword>
<dbReference type="Gene3D" id="3.40.50.360">
    <property type="match status" value="1"/>
</dbReference>
<dbReference type="InterPro" id="IPR005025">
    <property type="entry name" value="FMN_Rdtase-like_dom"/>
</dbReference>
<proteinExistence type="predicted"/>
<dbReference type="GO" id="GO:0016491">
    <property type="term" value="F:oxidoreductase activity"/>
    <property type="evidence" value="ECO:0007669"/>
    <property type="project" value="InterPro"/>
</dbReference>